<sequence length="148" mass="17752">MNKTYKIIGFMPSYNLYSQGYPFLETIYSALHVVDKLYILDGSSDDTRTILNELSTPKISTEFKNWQFTKKNTKDGRVIANVSNTLLNKLKKQYKHSYIYNTQANEVIHEANYELIKNIPKIYPRYKGYWLYYYELFNNYLYGEQYRL</sequence>
<organism evidence="1">
    <name type="scientific">mine drainage metagenome</name>
    <dbReference type="NCBI Taxonomy" id="410659"/>
    <lineage>
        <taxon>unclassified sequences</taxon>
        <taxon>metagenomes</taxon>
        <taxon>ecological metagenomes</taxon>
    </lineage>
</organism>
<proteinExistence type="predicted"/>
<reference evidence="1" key="2">
    <citation type="journal article" date="2014" name="ISME J.">
        <title>Microbial stratification in low pH oxic and suboxic macroscopic growths along an acid mine drainage.</title>
        <authorList>
            <person name="Mendez-Garcia C."/>
            <person name="Mesa V."/>
            <person name="Sprenger R.R."/>
            <person name="Richter M."/>
            <person name="Diez M.S."/>
            <person name="Solano J."/>
            <person name="Bargiela R."/>
            <person name="Golyshina O.V."/>
            <person name="Manteca A."/>
            <person name="Ramos J.L."/>
            <person name="Gallego J.R."/>
            <person name="Llorente I."/>
            <person name="Martins Dos Santos V.A."/>
            <person name="Jensen O.N."/>
            <person name="Pelaez A.I."/>
            <person name="Sanchez J."/>
            <person name="Ferrer M."/>
        </authorList>
    </citation>
    <scope>NUCLEOTIDE SEQUENCE</scope>
</reference>
<name>T0ZYF4_9ZZZZ</name>
<reference evidence="1" key="1">
    <citation type="submission" date="2013-08" db="EMBL/GenBank/DDBJ databases">
        <authorList>
            <person name="Mendez C."/>
            <person name="Richter M."/>
            <person name="Ferrer M."/>
            <person name="Sanchez J."/>
        </authorList>
    </citation>
    <scope>NUCLEOTIDE SEQUENCE</scope>
</reference>
<evidence type="ECO:0000313" key="1">
    <source>
        <dbReference type="EMBL" id="EQD49612.1"/>
    </source>
</evidence>
<dbReference type="EMBL" id="AUZZ01005460">
    <property type="protein sequence ID" value="EQD49612.1"/>
    <property type="molecule type" value="Genomic_DNA"/>
</dbReference>
<accession>T0ZYF4</accession>
<evidence type="ECO:0008006" key="2">
    <source>
        <dbReference type="Google" id="ProtNLM"/>
    </source>
</evidence>
<comment type="caution">
    <text evidence="1">The sequence shown here is derived from an EMBL/GenBank/DDBJ whole genome shotgun (WGS) entry which is preliminary data.</text>
</comment>
<feature type="non-terminal residue" evidence="1">
    <location>
        <position position="148"/>
    </location>
</feature>
<protein>
    <recommendedName>
        <fullName evidence="2">Glycosyl transferase family 2</fullName>
    </recommendedName>
</protein>
<gene>
    <name evidence="1" type="ORF">B2A_07613</name>
</gene>
<dbReference type="AlphaFoldDB" id="T0ZYF4"/>